<name>A0A844ZA30_9SPHN</name>
<dbReference type="Proteomes" id="UP000460290">
    <property type="component" value="Unassembled WGS sequence"/>
</dbReference>
<dbReference type="AlphaFoldDB" id="A0A844ZA30"/>
<organism evidence="1 2">
    <name type="scientific">Pontixanthobacter aestiaquae</name>
    <dbReference type="NCBI Taxonomy" id="1509367"/>
    <lineage>
        <taxon>Bacteria</taxon>
        <taxon>Pseudomonadati</taxon>
        <taxon>Pseudomonadota</taxon>
        <taxon>Alphaproteobacteria</taxon>
        <taxon>Sphingomonadales</taxon>
        <taxon>Erythrobacteraceae</taxon>
        <taxon>Pontixanthobacter</taxon>
    </lineage>
</organism>
<dbReference type="Pfam" id="PF11149">
    <property type="entry name" value="DUF2924"/>
    <property type="match status" value="1"/>
</dbReference>
<protein>
    <submittedName>
        <fullName evidence="1">DUF2924 domain-containing protein</fullName>
    </submittedName>
</protein>
<comment type="caution">
    <text evidence="1">The sequence shown here is derived from an EMBL/GenBank/DDBJ whole genome shotgun (WGS) entry which is preliminary data.</text>
</comment>
<evidence type="ECO:0000313" key="2">
    <source>
        <dbReference type="Proteomes" id="UP000460290"/>
    </source>
</evidence>
<proteinExistence type="predicted"/>
<reference evidence="1 2" key="1">
    <citation type="submission" date="2019-12" db="EMBL/GenBank/DDBJ databases">
        <title>Genomic-based taxomic classification of the family Erythrobacteraceae.</title>
        <authorList>
            <person name="Xu L."/>
        </authorList>
    </citation>
    <scope>NUCLEOTIDE SEQUENCE [LARGE SCALE GENOMIC DNA]</scope>
    <source>
        <strain evidence="1 2">KCTC 42006</strain>
    </source>
</reference>
<dbReference type="RefSeq" id="WP_160614617.1">
    <property type="nucleotide sequence ID" value="NZ_JAUFQM010000001.1"/>
</dbReference>
<evidence type="ECO:0000313" key="1">
    <source>
        <dbReference type="EMBL" id="MXO84374.1"/>
    </source>
</evidence>
<sequence length="150" mass="16793">MDLDVKIGRLIEMNPSQKKAEWRKVFGSPAPPAFGIALMTRAIAARYQEKALGGLTKAELRMLEVQSRKDKRHPRCVRATSVKPGTWLSRTWHGEVHEVVVLEGAFEYRGSRYRSLTAIAKHITGSAWSGPRFFGLHSSRLGALGVTRHD</sequence>
<keyword evidence="2" id="KW-1185">Reference proteome</keyword>
<dbReference type="EMBL" id="WTYZ01000001">
    <property type="protein sequence ID" value="MXO84374.1"/>
    <property type="molecule type" value="Genomic_DNA"/>
</dbReference>
<dbReference type="InterPro" id="IPR021322">
    <property type="entry name" value="DUF2924"/>
</dbReference>
<dbReference type="OrthoDB" id="284135at2"/>
<accession>A0A844ZA30</accession>
<gene>
    <name evidence="1" type="ORF">GRI35_13440</name>
</gene>